<reference evidence="2 3" key="1">
    <citation type="submission" date="2021-04" db="EMBL/GenBank/DDBJ databases">
        <authorList>
            <person name="Tang X."/>
            <person name="Zhou X."/>
            <person name="Chen X."/>
            <person name="Cernava T."/>
            <person name="Zhang C."/>
        </authorList>
    </citation>
    <scope>NUCLEOTIDE SEQUENCE [LARGE SCALE GENOMIC DNA]</scope>
    <source>
        <strain evidence="2 3">BH-SS-21</strain>
    </source>
</reference>
<dbReference type="EC" id="2.3.1.-" evidence="2"/>
<dbReference type="Gene3D" id="3.40.630.30">
    <property type="match status" value="1"/>
</dbReference>
<dbReference type="GO" id="GO:0016747">
    <property type="term" value="F:acyltransferase activity, transferring groups other than amino-acyl groups"/>
    <property type="evidence" value="ECO:0007669"/>
    <property type="project" value="InterPro"/>
</dbReference>
<dbReference type="Pfam" id="PF12746">
    <property type="entry name" value="GNAT_acetyltran"/>
    <property type="match status" value="1"/>
</dbReference>
<protein>
    <submittedName>
        <fullName evidence="2">GNAT family N-acetyltransferase</fullName>
        <ecNumber evidence="2">2.3.1.-</ecNumber>
    </submittedName>
</protein>
<feature type="domain" description="N-acetyltransferase" evidence="1">
    <location>
        <begin position="23"/>
        <end position="146"/>
    </location>
</feature>
<dbReference type="PROSITE" id="PS51186">
    <property type="entry name" value="GNAT"/>
    <property type="match status" value="1"/>
</dbReference>
<sequence length="146" mass="14946">MLGPAVLAYVSPVGFRPVEAGALAVEQLPAAHPDLRTLEQAAGDGDAGEASLDAITSRAFVVREHGRVVAAAGYRAWPRHTAHVSVLTAPEARGRGLARVTGSAAVGQALVGGLLPQWRARTPASRRVAGALGFAELGVQISVEVA</sequence>
<comment type="caution">
    <text evidence="2">The sequence shown here is derived from an EMBL/GenBank/DDBJ whole genome shotgun (WGS) entry which is preliminary data.</text>
</comment>
<dbReference type="InterPro" id="IPR016181">
    <property type="entry name" value="Acyl_CoA_acyltransferase"/>
</dbReference>
<evidence type="ECO:0000259" key="1">
    <source>
        <dbReference type="PROSITE" id="PS51186"/>
    </source>
</evidence>
<dbReference type="AlphaFoldDB" id="A0A941BBD3"/>
<organism evidence="2 3">
    <name type="scientific">Streptomyces liliiviolaceus</name>
    <dbReference type="NCBI Taxonomy" id="2823109"/>
    <lineage>
        <taxon>Bacteria</taxon>
        <taxon>Bacillati</taxon>
        <taxon>Actinomycetota</taxon>
        <taxon>Actinomycetes</taxon>
        <taxon>Kitasatosporales</taxon>
        <taxon>Streptomycetaceae</taxon>
        <taxon>Streptomyces</taxon>
    </lineage>
</organism>
<evidence type="ECO:0000313" key="2">
    <source>
        <dbReference type="EMBL" id="MBQ0854831.1"/>
    </source>
</evidence>
<dbReference type="InterPro" id="IPR000182">
    <property type="entry name" value="GNAT_dom"/>
</dbReference>
<keyword evidence="3" id="KW-1185">Reference proteome</keyword>
<name>A0A941BBD3_9ACTN</name>
<dbReference type="SUPFAM" id="SSF55729">
    <property type="entry name" value="Acyl-CoA N-acyltransferases (Nat)"/>
    <property type="match status" value="1"/>
</dbReference>
<dbReference type="Proteomes" id="UP000677413">
    <property type="component" value="Unassembled WGS sequence"/>
</dbReference>
<evidence type="ECO:0000313" key="3">
    <source>
        <dbReference type="Proteomes" id="UP000677413"/>
    </source>
</evidence>
<dbReference type="InterPro" id="IPR027365">
    <property type="entry name" value="GNAT_acetyltra_YdfB-like"/>
</dbReference>
<gene>
    <name evidence="2" type="ORF">J8N05_42475</name>
</gene>
<dbReference type="EMBL" id="JAGPYQ010000002">
    <property type="protein sequence ID" value="MBQ0854831.1"/>
    <property type="molecule type" value="Genomic_DNA"/>
</dbReference>
<keyword evidence="2" id="KW-0012">Acyltransferase</keyword>
<proteinExistence type="predicted"/>
<keyword evidence="2" id="KW-0808">Transferase</keyword>
<accession>A0A941BBD3</accession>